<sequence length="178" mass="20489">MKRFWIKLLVGVSVFQWMAFSANPDFEGRWRLDRERSSALDGWTAMDLEIAIDGAEVEVTHDMRWRSTRVVESNLLDTKRAKEIDNFFRIEQRHMAVYAPKQGVSSVQAAWLDEGDTLRVEALSPVEVSQGTATIRSYYEYRVGEGGETLTLIELRSSRNNPLVYRFKKLPANDSSRP</sequence>
<organism evidence="2 3">
    <name type="scientific">Pelagicoccus enzymogenes</name>
    <dbReference type="NCBI Taxonomy" id="2773457"/>
    <lineage>
        <taxon>Bacteria</taxon>
        <taxon>Pseudomonadati</taxon>
        <taxon>Verrucomicrobiota</taxon>
        <taxon>Opitutia</taxon>
        <taxon>Puniceicoccales</taxon>
        <taxon>Pelagicoccaceae</taxon>
        <taxon>Pelagicoccus</taxon>
    </lineage>
</organism>
<dbReference type="Proteomes" id="UP000622317">
    <property type="component" value="Unassembled WGS sequence"/>
</dbReference>
<accession>A0A927F6K5</accession>
<dbReference type="EMBL" id="JACYFG010000002">
    <property type="protein sequence ID" value="MBD5777918.1"/>
    <property type="molecule type" value="Genomic_DNA"/>
</dbReference>
<name>A0A927F6K5_9BACT</name>
<protein>
    <submittedName>
        <fullName evidence="2">Uncharacterized protein</fullName>
    </submittedName>
</protein>
<dbReference type="RefSeq" id="WP_191615049.1">
    <property type="nucleotide sequence ID" value="NZ_JACYFG010000002.1"/>
</dbReference>
<evidence type="ECO:0000256" key="1">
    <source>
        <dbReference type="SAM" id="SignalP"/>
    </source>
</evidence>
<keyword evidence="1" id="KW-0732">Signal</keyword>
<proteinExistence type="predicted"/>
<reference evidence="2" key="1">
    <citation type="submission" date="2020-09" db="EMBL/GenBank/DDBJ databases">
        <title>Pelagicoccus enzymogenes sp. nov. with an EPS production, isolated from marine sediment.</title>
        <authorList>
            <person name="Feng X."/>
        </authorList>
    </citation>
    <scope>NUCLEOTIDE SEQUENCE</scope>
    <source>
        <strain evidence="2">NFK12</strain>
    </source>
</reference>
<dbReference type="AlphaFoldDB" id="A0A927F6K5"/>
<evidence type="ECO:0000313" key="3">
    <source>
        <dbReference type="Proteomes" id="UP000622317"/>
    </source>
</evidence>
<feature type="signal peptide" evidence="1">
    <location>
        <begin position="1"/>
        <end position="19"/>
    </location>
</feature>
<keyword evidence="3" id="KW-1185">Reference proteome</keyword>
<comment type="caution">
    <text evidence="2">The sequence shown here is derived from an EMBL/GenBank/DDBJ whole genome shotgun (WGS) entry which is preliminary data.</text>
</comment>
<feature type="chain" id="PRO_5037151649" evidence="1">
    <location>
        <begin position="20"/>
        <end position="178"/>
    </location>
</feature>
<gene>
    <name evidence="2" type="ORF">IEN85_00230</name>
</gene>
<evidence type="ECO:0000313" key="2">
    <source>
        <dbReference type="EMBL" id="MBD5777918.1"/>
    </source>
</evidence>